<gene>
    <name evidence="1" type="ORF">Goarm_005724</name>
</gene>
<accession>A0A7J9KG76</accession>
<dbReference type="Proteomes" id="UP000593575">
    <property type="component" value="Unassembled WGS sequence"/>
</dbReference>
<organism evidence="1 2">
    <name type="scientific">Gossypium armourianum</name>
    <dbReference type="NCBI Taxonomy" id="34283"/>
    <lineage>
        <taxon>Eukaryota</taxon>
        <taxon>Viridiplantae</taxon>
        <taxon>Streptophyta</taxon>
        <taxon>Embryophyta</taxon>
        <taxon>Tracheophyta</taxon>
        <taxon>Spermatophyta</taxon>
        <taxon>Magnoliopsida</taxon>
        <taxon>eudicotyledons</taxon>
        <taxon>Gunneridae</taxon>
        <taxon>Pentapetalae</taxon>
        <taxon>rosids</taxon>
        <taxon>malvids</taxon>
        <taxon>Malvales</taxon>
        <taxon>Malvaceae</taxon>
        <taxon>Malvoideae</taxon>
        <taxon>Gossypium</taxon>
    </lineage>
</organism>
<keyword evidence="2" id="KW-1185">Reference proteome</keyword>
<evidence type="ECO:0000313" key="2">
    <source>
        <dbReference type="Proteomes" id="UP000593575"/>
    </source>
</evidence>
<evidence type="ECO:0000313" key="1">
    <source>
        <dbReference type="EMBL" id="MBA0845462.1"/>
    </source>
</evidence>
<dbReference type="AlphaFoldDB" id="A0A7J9KG76"/>
<sequence length="27" mass="3054">MVSQISICGKPYLQSICASLIGYCRRY</sequence>
<reference evidence="1 2" key="1">
    <citation type="journal article" date="2019" name="Genome Biol. Evol.">
        <title>Insights into the evolution of the New World diploid cottons (Gossypium, subgenus Houzingenia) based on genome sequencing.</title>
        <authorList>
            <person name="Grover C.E."/>
            <person name="Arick M.A. 2nd"/>
            <person name="Thrash A."/>
            <person name="Conover J.L."/>
            <person name="Sanders W.S."/>
            <person name="Peterson D.G."/>
            <person name="Frelichowski J.E."/>
            <person name="Scheffler J.A."/>
            <person name="Scheffler B.E."/>
            <person name="Wendel J.F."/>
        </authorList>
    </citation>
    <scope>NUCLEOTIDE SEQUENCE [LARGE SCALE GENOMIC DNA]</scope>
    <source>
        <strain evidence="1">6</strain>
        <tissue evidence="1">Leaf</tissue>
    </source>
</reference>
<name>A0A7J9KG76_9ROSI</name>
<dbReference type="EMBL" id="JABFAE010415796">
    <property type="protein sequence ID" value="MBA0845462.1"/>
    <property type="molecule type" value="Genomic_DNA"/>
</dbReference>
<proteinExistence type="predicted"/>
<comment type="caution">
    <text evidence="1">The sequence shown here is derived from an EMBL/GenBank/DDBJ whole genome shotgun (WGS) entry which is preliminary data.</text>
</comment>
<protein>
    <submittedName>
        <fullName evidence="1">Uncharacterized protein</fullName>
    </submittedName>
</protein>